<keyword evidence="3" id="KW-1185">Reference proteome</keyword>
<reference evidence="2" key="1">
    <citation type="submission" date="2022-11" db="EMBL/GenBank/DDBJ databases">
        <title>Lacrimispora xylanolytica sy1, complete genome.</title>
        <authorList>
            <person name="Choi S."/>
        </authorList>
    </citation>
    <scope>NUCLEOTIDE SEQUENCE</scope>
    <source>
        <strain evidence="2">Sy1</strain>
    </source>
</reference>
<name>A0ABY7AGM8_9FIRM</name>
<dbReference type="EMBL" id="CP113524">
    <property type="protein sequence ID" value="WAJ25534.1"/>
    <property type="molecule type" value="Genomic_DNA"/>
</dbReference>
<accession>A0ABY7AGM8</accession>
<evidence type="ECO:0000313" key="3">
    <source>
        <dbReference type="Proteomes" id="UP001163115"/>
    </source>
</evidence>
<evidence type="ECO:0000313" key="2">
    <source>
        <dbReference type="EMBL" id="WAJ25534.1"/>
    </source>
</evidence>
<dbReference type="RefSeq" id="WP_024836345.1">
    <property type="nucleotide sequence ID" value="NZ_CP113524.1"/>
</dbReference>
<feature type="transmembrane region" description="Helical" evidence="1">
    <location>
        <begin position="41"/>
        <end position="63"/>
    </location>
</feature>
<protein>
    <submittedName>
        <fullName evidence="2">Uncharacterized protein</fullName>
    </submittedName>
</protein>
<proteinExistence type="predicted"/>
<gene>
    <name evidence="2" type="ORF">OW255_08485</name>
</gene>
<keyword evidence="1" id="KW-0472">Membrane</keyword>
<evidence type="ECO:0000256" key="1">
    <source>
        <dbReference type="SAM" id="Phobius"/>
    </source>
</evidence>
<feature type="transmembrane region" description="Helical" evidence="1">
    <location>
        <begin position="9"/>
        <end position="29"/>
    </location>
</feature>
<keyword evidence="1" id="KW-0812">Transmembrane</keyword>
<dbReference type="Proteomes" id="UP001163115">
    <property type="component" value="Chromosome"/>
</dbReference>
<organism evidence="2 3">
    <name type="scientific">Lacrimispora xylanolytica</name>
    <dbReference type="NCBI Taxonomy" id="29375"/>
    <lineage>
        <taxon>Bacteria</taxon>
        <taxon>Bacillati</taxon>
        <taxon>Bacillota</taxon>
        <taxon>Clostridia</taxon>
        <taxon>Lachnospirales</taxon>
        <taxon>Lachnospiraceae</taxon>
        <taxon>Lacrimispora</taxon>
    </lineage>
</organism>
<sequence length="72" mass="8224">MKRNVFNAIFYLICFLVICCSIYRLAFTVPPQPGTQGYKEYFFSTIVMSVGIGLMVILPNLVIEYLAGDWFS</sequence>
<keyword evidence="1" id="KW-1133">Transmembrane helix</keyword>